<dbReference type="FunFam" id="3.40.50.300:FF:003838">
    <property type="entry name" value="ATP-dependent bile acid permease, putative"/>
    <property type="match status" value="1"/>
</dbReference>
<dbReference type="OrthoDB" id="6500128at2759"/>
<dbReference type="VEuPathDB" id="FungiDB:AMAG_15658"/>
<evidence type="ECO:0000313" key="5">
    <source>
        <dbReference type="Proteomes" id="UP000054350"/>
    </source>
</evidence>
<keyword evidence="2" id="KW-0067">ATP-binding</keyword>
<dbReference type="GO" id="GO:0016020">
    <property type="term" value="C:membrane"/>
    <property type="evidence" value="ECO:0007669"/>
    <property type="project" value="TreeGrafter"/>
</dbReference>
<dbReference type="eggNOG" id="KOG0054">
    <property type="taxonomic scope" value="Eukaryota"/>
</dbReference>
<protein>
    <recommendedName>
        <fullName evidence="3">ABC transporter domain-containing protein</fullName>
    </recommendedName>
</protein>
<dbReference type="EMBL" id="GG745372">
    <property type="protein sequence ID" value="KNE71425.1"/>
    <property type="molecule type" value="Genomic_DNA"/>
</dbReference>
<reference evidence="5" key="2">
    <citation type="submission" date="2009-11" db="EMBL/GenBank/DDBJ databases">
        <title>The Genome Sequence of Allomyces macrogynus strain ATCC 38327.</title>
        <authorList>
            <consortium name="The Broad Institute Genome Sequencing Platform"/>
            <person name="Russ C."/>
            <person name="Cuomo C."/>
            <person name="Shea T."/>
            <person name="Young S.K."/>
            <person name="Zeng Q."/>
            <person name="Koehrsen M."/>
            <person name="Haas B."/>
            <person name="Borodovsky M."/>
            <person name="Guigo R."/>
            <person name="Alvarado L."/>
            <person name="Berlin A."/>
            <person name="Borenstein D."/>
            <person name="Chen Z."/>
            <person name="Engels R."/>
            <person name="Freedman E."/>
            <person name="Gellesch M."/>
            <person name="Goldberg J."/>
            <person name="Griggs A."/>
            <person name="Gujja S."/>
            <person name="Heiman D."/>
            <person name="Hepburn T."/>
            <person name="Howarth C."/>
            <person name="Jen D."/>
            <person name="Larson L."/>
            <person name="Lewis B."/>
            <person name="Mehta T."/>
            <person name="Park D."/>
            <person name="Pearson M."/>
            <person name="Roberts A."/>
            <person name="Saif S."/>
            <person name="Shenoy N."/>
            <person name="Sisk P."/>
            <person name="Stolte C."/>
            <person name="Sykes S."/>
            <person name="Walk T."/>
            <person name="White J."/>
            <person name="Yandava C."/>
            <person name="Burger G."/>
            <person name="Gray M.W."/>
            <person name="Holland P.W.H."/>
            <person name="King N."/>
            <person name="Lang F.B.F."/>
            <person name="Roger A.J."/>
            <person name="Ruiz-Trillo I."/>
            <person name="Lander E."/>
            <person name="Nusbaum C."/>
        </authorList>
    </citation>
    <scope>NUCLEOTIDE SEQUENCE [LARGE SCALE GENOMIC DNA]</scope>
    <source>
        <strain evidence="5">ATCC 38327</strain>
    </source>
</reference>
<dbReference type="SUPFAM" id="SSF52540">
    <property type="entry name" value="P-loop containing nucleoside triphosphate hydrolases"/>
    <property type="match status" value="1"/>
</dbReference>
<dbReference type="Gene3D" id="3.40.50.300">
    <property type="entry name" value="P-loop containing nucleotide triphosphate hydrolases"/>
    <property type="match status" value="1"/>
</dbReference>
<name>A0A0L0T9N1_ALLM3</name>
<dbReference type="PANTHER" id="PTHR24223:SF399">
    <property type="entry name" value="ABC TRANSPORTER ATNG"/>
    <property type="match status" value="1"/>
</dbReference>
<evidence type="ECO:0000256" key="2">
    <source>
        <dbReference type="ARBA" id="ARBA00022840"/>
    </source>
</evidence>
<dbReference type="GO" id="GO:0005524">
    <property type="term" value="F:ATP binding"/>
    <property type="evidence" value="ECO:0007669"/>
    <property type="project" value="UniProtKB-KW"/>
</dbReference>
<keyword evidence="1" id="KW-0547">Nucleotide-binding</keyword>
<accession>A0A0L0T9N1</accession>
<dbReference type="Proteomes" id="UP000054350">
    <property type="component" value="Unassembled WGS sequence"/>
</dbReference>
<proteinExistence type="predicted"/>
<dbReference type="OMA" id="MNITIQQ"/>
<reference evidence="4 5" key="1">
    <citation type="submission" date="2009-11" db="EMBL/GenBank/DDBJ databases">
        <title>Annotation of Allomyces macrogynus ATCC 38327.</title>
        <authorList>
            <consortium name="The Broad Institute Genome Sequencing Platform"/>
            <person name="Russ C."/>
            <person name="Cuomo C."/>
            <person name="Burger G."/>
            <person name="Gray M.W."/>
            <person name="Holland P.W.H."/>
            <person name="King N."/>
            <person name="Lang F.B.F."/>
            <person name="Roger A.J."/>
            <person name="Ruiz-Trillo I."/>
            <person name="Young S.K."/>
            <person name="Zeng Q."/>
            <person name="Gargeya S."/>
            <person name="Fitzgerald M."/>
            <person name="Haas B."/>
            <person name="Abouelleil A."/>
            <person name="Alvarado L."/>
            <person name="Arachchi H.M."/>
            <person name="Berlin A."/>
            <person name="Chapman S.B."/>
            <person name="Gearin G."/>
            <person name="Goldberg J."/>
            <person name="Griggs A."/>
            <person name="Gujja S."/>
            <person name="Hansen M."/>
            <person name="Heiman D."/>
            <person name="Howarth C."/>
            <person name="Larimer J."/>
            <person name="Lui A."/>
            <person name="MacDonald P.J.P."/>
            <person name="McCowen C."/>
            <person name="Montmayeur A."/>
            <person name="Murphy C."/>
            <person name="Neiman D."/>
            <person name="Pearson M."/>
            <person name="Priest M."/>
            <person name="Roberts A."/>
            <person name="Saif S."/>
            <person name="Shea T."/>
            <person name="Sisk P."/>
            <person name="Stolte C."/>
            <person name="Sykes S."/>
            <person name="Wortman J."/>
            <person name="Nusbaum C."/>
            <person name="Birren B."/>
        </authorList>
    </citation>
    <scope>NUCLEOTIDE SEQUENCE [LARGE SCALE GENOMIC DNA]</scope>
    <source>
        <strain evidence="4 5">ATCC 38327</strain>
    </source>
</reference>
<dbReference type="STRING" id="578462.A0A0L0T9N1"/>
<dbReference type="InterPro" id="IPR003439">
    <property type="entry name" value="ABC_transporter-like_ATP-bd"/>
</dbReference>
<gene>
    <name evidence="4" type="ORF">AMAG_15658</name>
</gene>
<evidence type="ECO:0000313" key="4">
    <source>
        <dbReference type="EMBL" id="KNE71425.1"/>
    </source>
</evidence>
<keyword evidence="5" id="KW-1185">Reference proteome</keyword>
<evidence type="ECO:0000259" key="3">
    <source>
        <dbReference type="Pfam" id="PF00005"/>
    </source>
</evidence>
<feature type="domain" description="ABC transporter" evidence="3">
    <location>
        <begin position="90"/>
        <end position="211"/>
    </location>
</feature>
<dbReference type="PANTHER" id="PTHR24223">
    <property type="entry name" value="ATP-BINDING CASSETTE SUB-FAMILY C"/>
    <property type="match status" value="1"/>
</dbReference>
<organism evidence="4 5">
    <name type="scientific">Allomyces macrogynus (strain ATCC 38327)</name>
    <name type="common">Allomyces javanicus var. macrogynus</name>
    <dbReference type="NCBI Taxonomy" id="578462"/>
    <lineage>
        <taxon>Eukaryota</taxon>
        <taxon>Fungi</taxon>
        <taxon>Fungi incertae sedis</taxon>
        <taxon>Blastocladiomycota</taxon>
        <taxon>Blastocladiomycetes</taxon>
        <taxon>Blastocladiales</taxon>
        <taxon>Blastocladiaceae</taxon>
        <taxon>Allomyces</taxon>
    </lineage>
</organism>
<dbReference type="InterPro" id="IPR050173">
    <property type="entry name" value="ABC_transporter_C-like"/>
</dbReference>
<sequence length="218" mass="23947">MTPARAVLIGVSLIAAQDATWVFEELVREFCNVEIAAIAVERIQGYADLEPEADEETRPEVQLEQDWPQHGVVEFQDFSVAYRPGLPLVLRDVTLSTFPGEKVAIVGRTGSGKSSLSQSLFRIMEANTGRIVIDGRNLASLGLQDVRSRITILPQDAFIFDGSVRENVDPLNTASDSEIWAALDAAQLKEVVQNLPDKLEEPIKGVLSAGQIFMLQKN</sequence>
<dbReference type="GO" id="GO:0016887">
    <property type="term" value="F:ATP hydrolysis activity"/>
    <property type="evidence" value="ECO:0007669"/>
    <property type="project" value="InterPro"/>
</dbReference>
<dbReference type="Pfam" id="PF00005">
    <property type="entry name" value="ABC_tran"/>
    <property type="match status" value="1"/>
</dbReference>
<dbReference type="InterPro" id="IPR027417">
    <property type="entry name" value="P-loop_NTPase"/>
</dbReference>
<evidence type="ECO:0000256" key="1">
    <source>
        <dbReference type="ARBA" id="ARBA00022741"/>
    </source>
</evidence>
<dbReference type="AlphaFoldDB" id="A0A0L0T9N1"/>
<dbReference type="GO" id="GO:0042626">
    <property type="term" value="F:ATPase-coupled transmembrane transporter activity"/>
    <property type="evidence" value="ECO:0007669"/>
    <property type="project" value="TreeGrafter"/>
</dbReference>